<dbReference type="KEGG" id="ttf:THTE_2220"/>
<dbReference type="InterPro" id="IPR000808">
    <property type="entry name" value="Mrp-like_CS"/>
</dbReference>
<comment type="similarity">
    <text evidence="2">In the C-terminal section; belongs to the Mrp/NBP35 ATP-binding proteins family.</text>
</comment>
<dbReference type="PANTHER" id="PTHR42961:SF2">
    <property type="entry name" value="IRON-SULFUR PROTEIN NUBPL"/>
    <property type="match status" value="1"/>
</dbReference>
<accession>A0A286RFV8</accession>
<dbReference type="InterPro" id="IPR027417">
    <property type="entry name" value="P-loop_NTPase"/>
</dbReference>
<comment type="similarity">
    <text evidence="8">Belongs to the Mrp/NBP35 ATP-binding proteins family.</text>
</comment>
<dbReference type="FunFam" id="3.40.50.300:FF:001119">
    <property type="entry name" value="Iron-sulfur cluster carrier protein"/>
    <property type="match status" value="1"/>
</dbReference>
<dbReference type="PANTHER" id="PTHR42961">
    <property type="entry name" value="IRON-SULFUR PROTEIN NUBPL"/>
    <property type="match status" value="1"/>
</dbReference>
<sequence>MSDAVLTRENILKVLDQFLDPELGRSVVNLDQVQDIKIAPGRVTIQLGLTTFCAPLWDELAQEVRDLVRKNLDSAVEVEVKISEFPRAAEKLGQIGLKAKYVVAVGSGKGGVGKSTVAAVLALGLTRAGCKVGLMDADVYGPSIPHLLGTEERPTLYEGKIVPIVVHGMRVMSMGFIVPREEAVIWRGPMLHQAVQQFLRDTDWEDLDYLIVDMPPGTGDVALSLSQLLPVSGAVVVCTPQELALLDAVKAIAMFRKVNIELLGIVENMSYFVCPNCGTRHDIFSSGGAKKKAQELKVPFLGEIPLNMAIRVRGDEGKLVDCFEDPVLQPCLSALCKNLVRQIVEKRRASPPLPSLSIL</sequence>
<dbReference type="InterPro" id="IPR033756">
    <property type="entry name" value="YlxH/NBP35"/>
</dbReference>
<dbReference type="InterPro" id="IPR044304">
    <property type="entry name" value="NUBPL-like"/>
</dbReference>
<comment type="similarity">
    <text evidence="1">In the N-terminal section; belongs to the MIP18 family.</text>
</comment>
<dbReference type="Proteomes" id="UP000215086">
    <property type="component" value="Chromosome"/>
</dbReference>
<dbReference type="InterPro" id="IPR002744">
    <property type="entry name" value="MIP18-like"/>
</dbReference>
<dbReference type="GO" id="GO:0005524">
    <property type="term" value="F:ATP binding"/>
    <property type="evidence" value="ECO:0007669"/>
    <property type="project" value="UniProtKB-UniRule"/>
</dbReference>
<keyword evidence="8" id="KW-0378">Hydrolase</keyword>
<keyword evidence="3 8" id="KW-0479">Metal-binding</keyword>
<evidence type="ECO:0000256" key="3">
    <source>
        <dbReference type="ARBA" id="ARBA00022723"/>
    </source>
</evidence>
<dbReference type="GO" id="GO:0140663">
    <property type="term" value="F:ATP-dependent FeS chaperone activity"/>
    <property type="evidence" value="ECO:0007669"/>
    <property type="project" value="InterPro"/>
</dbReference>
<dbReference type="OrthoDB" id="9809679at2"/>
<evidence type="ECO:0000256" key="8">
    <source>
        <dbReference type="HAMAP-Rule" id="MF_02040"/>
    </source>
</evidence>
<evidence type="ECO:0000259" key="9">
    <source>
        <dbReference type="Pfam" id="PF01883"/>
    </source>
</evidence>
<dbReference type="RefSeq" id="WP_095415040.1">
    <property type="nucleotide sequence ID" value="NZ_CP018477.1"/>
</dbReference>
<proteinExistence type="inferred from homology"/>
<reference evidence="10 11" key="1">
    <citation type="journal article" name="Front. Microbiol.">
        <title>Sugar Metabolism of the First Thermophilic Planctomycete Thermogutta terrifontis: Comparative Genomic and Transcriptomic Approaches.</title>
        <authorList>
            <person name="Elcheninov A.G."/>
            <person name="Menzel P."/>
            <person name="Gudbergsdottir S.R."/>
            <person name="Slesarev A.I."/>
            <person name="Kadnikov V.V."/>
            <person name="Krogh A."/>
            <person name="Bonch-Osmolovskaya E.A."/>
            <person name="Peng X."/>
            <person name="Kublanov I.V."/>
        </authorList>
    </citation>
    <scope>NUCLEOTIDE SEQUENCE [LARGE SCALE GENOMIC DNA]</scope>
    <source>
        <strain evidence="10 11">R1</strain>
    </source>
</reference>
<keyword evidence="6 8" id="KW-0408">Iron</keyword>
<gene>
    <name evidence="10" type="ORF">THTE_2220</name>
</gene>
<organism evidence="10 11">
    <name type="scientific">Thermogutta terrifontis</name>
    <dbReference type="NCBI Taxonomy" id="1331910"/>
    <lineage>
        <taxon>Bacteria</taxon>
        <taxon>Pseudomonadati</taxon>
        <taxon>Planctomycetota</taxon>
        <taxon>Planctomycetia</taxon>
        <taxon>Pirellulales</taxon>
        <taxon>Thermoguttaceae</taxon>
        <taxon>Thermogutta</taxon>
    </lineage>
</organism>
<dbReference type="AlphaFoldDB" id="A0A286RFV8"/>
<dbReference type="Pfam" id="PF01883">
    <property type="entry name" value="FeS_assembly_P"/>
    <property type="match status" value="1"/>
</dbReference>
<keyword evidence="7 8" id="KW-0411">Iron-sulfur</keyword>
<dbReference type="GO" id="GO:0016887">
    <property type="term" value="F:ATP hydrolysis activity"/>
    <property type="evidence" value="ECO:0007669"/>
    <property type="project" value="UniProtKB-UniRule"/>
</dbReference>
<name>A0A286RFV8_9BACT</name>
<dbReference type="PROSITE" id="PS01215">
    <property type="entry name" value="MRP"/>
    <property type="match status" value="1"/>
</dbReference>
<dbReference type="Gene3D" id="3.30.300.130">
    <property type="entry name" value="Fe-S cluster assembly (FSCA)"/>
    <property type="match status" value="1"/>
</dbReference>
<evidence type="ECO:0000256" key="5">
    <source>
        <dbReference type="ARBA" id="ARBA00022840"/>
    </source>
</evidence>
<comment type="subunit">
    <text evidence="8">Homodimer.</text>
</comment>
<evidence type="ECO:0000313" key="11">
    <source>
        <dbReference type="Proteomes" id="UP000215086"/>
    </source>
</evidence>
<evidence type="ECO:0000256" key="1">
    <source>
        <dbReference type="ARBA" id="ARBA00007352"/>
    </source>
</evidence>
<evidence type="ECO:0000256" key="4">
    <source>
        <dbReference type="ARBA" id="ARBA00022741"/>
    </source>
</evidence>
<dbReference type="GO" id="GO:0051539">
    <property type="term" value="F:4 iron, 4 sulfur cluster binding"/>
    <property type="evidence" value="ECO:0007669"/>
    <property type="project" value="TreeGrafter"/>
</dbReference>
<dbReference type="CDD" id="cd02037">
    <property type="entry name" value="Mrp_NBP35"/>
    <property type="match status" value="1"/>
</dbReference>
<dbReference type="GO" id="GO:0046872">
    <property type="term" value="F:metal ion binding"/>
    <property type="evidence" value="ECO:0007669"/>
    <property type="project" value="UniProtKB-KW"/>
</dbReference>
<evidence type="ECO:0000313" key="10">
    <source>
        <dbReference type="EMBL" id="ASV74822.1"/>
    </source>
</evidence>
<dbReference type="InterPro" id="IPR019591">
    <property type="entry name" value="Mrp/NBP35_ATP-bd"/>
</dbReference>
<comment type="function">
    <text evidence="8">Binds and transfers iron-sulfur (Fe-S) clusters to target apoproteins. Can hydrolyze ATP.</text>
</comment>
<evidence type="ECO:0000256" key="2">
    <source>
        <dbReference type="ARBA" id="ARBA00008205"/>
    </source>
</evidence>
<feature type="binding site" evidence="8">
    <location>
        <begin position="108"/>
        <end position="115"/>
    </location>
    <ligand>
        <name>ATP</name>
        <dbReference type="ChEBI" id="CHEBI:30616"/>
    </ligand>
</feature>
<dbReference type="SUPFAM" id="SSF52540">
    <property type="entry name" value="P-loop containing nucleoside triphosphate hydrolases"/>
    <property type="match status" value="1"/>
</dbReference>
<dbReference type="Pfam" id="PF10609">
    <property type="entry name" value="ParA"/>
    <property type="match status" value="1"/>
</dbReference>
<protein>
    <recommendedName>
        <fullName evidence="8">Iron-sulfur cluster carrier protein</fullName>
    </recommendedName>
</protein>
<dbReference type="GO" id="GO:0016226">
    <property type="term" value="P:iron-sulfur cluster assembly"/>
    <property type="evidence" value="ECO:0007669"/>
    <property type="project" value="InterPro"/>
</dbReference>
<evidence type="ECO:0000256" key="6">
    <source>
        <dbReference type="ARBA" id="ARBA00023004"/>
    </source>
</evidence>
<keyword evidence="11" id="KW-1185">Reference proteome</keyword>
<keyword evidence="5 8" id="KW-0067">ATP-binding</keyword>
<dbReference type="EMBL" id="CP018477">
    <property type="protein sequence ID" value="ASV74822.1"/>
    <property type="molecule type" value="Genomic_DNA"/>
</dbReference>
<evidence type="ECO:0000256" key="7">
    <source>
        <dbReference type="ARBA" id="ARBA00023014"/>
    </source>
</evidence>
<dbReference type="SUPFAM" id="SSF117916">
    <property type="entry name" value="Fe-S cluster assembly (FSCA) domain-like"/>
    <property type="match status" value="1"/>
</dbReference>
<dbReference type="InterPro" id="IPR034904">
    <property type="entry name" value="FSCA_dom_sf"/>
</dbReference>
<dbReference type="HAMAP" id="MF_02040">
    <property type="entry name" value="Mrp_NBP35"/>
    <property type="match status" value="1"/>
</dbReference>
<feature type="domain" description="MIP18 family-like" evidence="9">
    <location>
        <begin position="8"/>
        <end position="80"/>
    </location>
</feature>
<dbReference type="Gene3D" id="3.40.50.300">
    <property type="entry name" value="P-loop containing nucleotide triphosphate hydrolases"/>
    <property type="match status" value="1"/>
</dbReference>
<keyword evidence="4 8" id="KW-0547">Nucleotide-binding</keyword>